<feature type="transmembrane region" description="Helical" evidence="2">
    <location>
        <begin position="6"/>
        <end position="25"/>
    </location>
</feature>
<accession>A0A4Y8LIY3</accession>
<organism evidence="3 4">
    <name type="scientific">Jeotgalibacillus salarius</name>
    <dbReference type="NCBI Taxonomy" id="546023"/>
    <lineage>
        <taxon>Bacteria</taxon>
        <taxon>Bacillati</taxon>
        <taxon>Bacillota</taxon>
        <taxon>Bacilli</taxon>
        <taxon>Bacillales</taxon>
        <taxon>Caryophanaceae</taxon>
        <taxon>Jeotgalibacillus</taxon>
    </lineage>
</organism>
<sequence>MITVVFWISGVFLLLQVVLLTYLSFSKQKVIRKDNEVEQVYHRVLNPYLAYLSGEGDQEPDLPSNEETRISVIEKLLSGYVSNIKSTGDEKRLKHTAEKHLSEYYRDILNKGSWAERVNALYYIEDFRMDLLQSEVKRHFHSLKERDEEYRQSLRVLASFGEKALIQLLKSDDTFSTGFIKELLRRLPADLLEELKKEKDIPVFFQIGMISYFGETGYYEHLPYVEHHITHSEKEVRLKALAALCQYRYISSADKLAPFLTSELWEERMYGARLSGILQLTRYSTTLMKLAGDSKWWVRFAACEALKQMPDGEILLTFAAEGHEDLYARDMARQLQTLKTGVSR</sequence>
<dbReference type="AlphaFoldDB" id="A0A4Y8LIY3"/>
<evidence type="ECO:0000313" key="3">
    <source>
        <dbReference type="EMBL" id="TFE01651.1"/>
    </source>
</evidence>
<keyword evidence="2" id="KW-1133">Transmembrane helix</keyword>
<dbReference type="Proteomes" id="UP000297776">
    <property type="component" value="Unassembled WGS sequence"/>
</dbReference>
<evidence type="ECO:0000256" key="1">
    <source>
        <dbReference type="ARBA" id="ARBA00022737"/>
    </source>
</evidence>
<dbReference type="Gene3D" id="1.25.10.10">
    <property type="entry name" value="Leucine-rich Repeat Variant"/>
    <property type="match status" value="1"/>
</dbReference>
<keyword evidence="4" id="KW-1185">Reference proteome</keyword>
<dbReference type="Pfam" id="PF02985">
    <property type="entry name" value="HEAT"/>
    <property type="match status" value="1"/>
</dbReference>
<reference evidence="3 4" key="1">
    <citation type="submission" date="2019-03" db="EMBL/GenBank/DDBJ databases">
        <authorList>
            <person name="Yang Y."/>
        </authorList>
    </citation>
    <scope>NUCLEOTIDE SEQUENCE [LARGE SCALE GENOMIC DNA]</scope>
    <source>
        <strain evidence="3 4">ASL-1</strain>
    </source>
</reference>
<evidence type="ECO:0000313" key="4">
    <source>
        <dbReference type="Proteomes" id="UP000297776"/>
    </source>
</evidence>
<comment type="caution">
    <text evidence="3">The sequence shown here is derived from an EMBL/GenBank/DDBJ whole genome shotgun (WGS) entry which is preliminary data.</text>
</comment>
<keyword evidence="2" id="KW-0472">Membrane</keyword>
<evidence type="ECO:0000256" key="2">
    <source>
        <dbReference type="SAM" id="Phobius"/>
    </source>
</evidence>
<dbReference type="InterPro" id="IPR000357">
    <property type="entry name" value="HEAT"/>
</dbReference>
<evidence type="ECO:0008006" key="5">
    <source>
        <dbReference type="Google" id="ProtNLM"/>
    </source>
</evidence>
<dbReference type="OrthoDB" id="2112914at2"/>
<dbReference type="RefSeq" id="WP_134381368.1">
    <property type="nucleotide sequence ID" value="NZ_SORX01000004.1"/>
</dbReference>
<dbReference type="SUPFAM" id="SSF48371">
    <property type="entry name" value="ARM repeat"/>
    <property type="match status" value="1"/>
</dbReference>
<keyword evidence="1" id="KW-0677">Repeat</keyword>
<proteinExistence type="predicted"/>
<keyword evidence="2" id="KW-0812">Transmembrane</keyword>
<dbReference type="EMBL" id="SORX01000004">
    <property type="protein sequence ID" value="TFE01651.1"/>
    <property type="molecule type" value="Genomic_DNA"/>
</dbReference>
<dbReference type="InterPro" id="IPR011989">
    <property type="entry name" value="ARM-like"/>
</dbReference>
<name>A0A4Y8LIY3_9BACL</name>
<gene>
    <name evidence="3" type="ORF">E2626_08765</name>
</gene>
<dbReference type="InterPro" id="IPR016024">
    <property type="entry name" value="ARM-type_fold"/>
</dbReference>
<protein>
    <recommendedName>
        <fullName evidence="5">HEAT repeat domain-containing protein</fullName>
    </recommendedName>
</protein>